<keyword evidence="3" id="KW-1185">Reference proteome</keyword>
<keyword evidence="2" id="KW-0378">Hydrolase</keyword>
<dbReference type="Pfam" id="PF13344">
    <property type="entry name" value="Hydrolase_6"/>
    <property type="match status" value="1"/>
</dbReference>
<organism evidence="2 3">
    <name type="scientific">Thermobifida halotolerans</name>
    <dbReference type="NCBI Taxonomy" id="483545"/>
    <lineage>
        <taxon>Bacteria</taxon>
        <taxon>Bacillati</taxon>
        <taxon>Actinomycetota</taxon>
        <taxon>Actinomycetes</taxon>
        <taxon>Streptosporangiales</taxon>
        <taxon>Nocardiopsidaceae</taxon>
        <taxon>Thermobifida</taxon>
    </lineage>
</organism>
<dbReference type="NCBIfam" id="TIGR01460">
    <property type="entry name" value="HAD-SF-IIA"/>
    <property type="match status" value="1"/>
</dbReference>
<feature type="domain" description="GCN5-related N-acetyltransferase-like" evidence="1">
    <location>
        <begin position="282"/>
        <end position="318"/>
    </location>
</feature>
<protein>
    <submittedName>
        <fullName evidence="2">HAD-IIA family hydrolase</fullName>
    </submittedName>
</protein>
<dbReference type="InterPro" id="IPR041065">
    <property type="entry name" value="GNAT-like"/>
</dbReference>
<dbReference type="KEGG" id="thao:NI17_012530"/>
<evidence type="ECO:0000313" key="3">
    <source>
        <dbReference type="Proteomes" id="UP000265719"/>
    </source>
</evidence>
<dbReference type="AlphaFoldDB" id="A0A399G680"/>
<dbReference type="Proteomes" id="UP000265719">
    <property type="component" value="Chromosome"/>
</dbReference>
<dbReference type="GO" id="GO:0005737">
    <property type="term" value="C:cytoplasm"/>
    <property type="evidence" value="ECO:0007669"/>
    <property type="project" value="TreeGrafter"/>
</dbReference>
<accession>A0A399G680</accession>
<dbReference type="SUPFAM" id="SSF56784">
    <property type="entry name" value="HAD-like"/>
    <property type="match status" value="1"/>
</dbReference>
<name>A0A399G680_9ACTN</name>
<dbReference type="InterPro" id="IPR036412">
    <property type="entry name" value="HAD-like_sf"/>
</dbReference>
<dbReference type="InterPro" id="IPR023214">
    <property type="entry name" value="HAD_sf"/>
</dbReference>
<dbReference type="InterPro" id="IPR006357">
    <property type="entry name" value="HAD-SF_hydro_IIA"/>
</dbReference>
<dbReference type="Pfam" id="PF13242">
    <property type="entry name" value="Hydrolase_like"/>
    <property type="match status" value="1"/>
</dbReference>
<dbReference type="GO" id="GO:0016791">
    <property type="term" value="F:phosphatase activity"/>
    <property type="evidence" value="ECO:0007669"/>
    <property type="project" value="TreeGrafter"/>
</dbReference>
<dbReference type="PANTHER" id="PTHR19288:SF95">
    <property type="entry name" value="D-GLYCEROL 3-PHOSPHATE PHOSPHATASE"/>
    <property type="match status" value="1"/>
</dbReference>
<dbReference type="RefSeq" id="WP_119267830.1">
    <property type="nucleotide sequence ID" value="NZ_CP063196.1"/>
</dbReference>
<dbReference type="PANTHER" id="PTHR19288">
    <property type="entry name" value="4-NITROPHENYLPHOSPHATASE-RELATED"/>
    <property type="match status" value="1"/>
</dbReference>
<reference evidence="2" key="1">
    <citation type="submission" date="2020-10" db="EMBL/GenBank/DDBJ databases">
        <title>De novo genome project of the cellulose decomposer Thermobifida halotolerans type strain.</title>
        <authorList>
            <person name="Nagy I."/>
            <person name="Horvath B."/>
            <person name="Kukolya J."/>
            <person name="Nagy I."/>
            <person name="Orsini M."/>
        </authorList>
    </citation>
    <scope>NUCLEOTIDE SEQUENCE</scope>
    <source>
        <strain evidence="2">DSM 44931</strain>
    </source>
</reference>
<sequence>MTLLAASRPLHSVYDTALIDLDGVVYLGPRVVPAAPDAVAKARAQGMRVAFVTNNAARTPAAIAERLTALGVTAAVDEVVTSAQAAARLIAERVAPGSPVLVVGDTGLRQAVRAQGLRPVTTVHDRPVAVVQGYAPRSGFDLAIEGALAVAAGALFVVSNNDATAPMGRGIQPGNGSFARVIAHATRQEPLVAGKPEPPLHDEGVRRTGAVDPLVIGDRLDTDIESATRRGAHSLLVLSGVTTPLELLLAPPKHRPSYLAHDIGGLNETHPQVLLDGGRAHCGGWTASVRGGRLELRGAGERLDGLRALCVAAWHSDHVLSPASLRETTGLLGW</sequence>
<dbReference type="Gene3D" id="3.40.50.1000">
    <property type="entry name" value="HAD superfamily/HAD-like"/>
    <property type="match status" value="2"/>
</dbReference>
<gene>
    <name evidence="2" type="ORF">NI17_012530</name>
</gene>
<evidence type="ECO:0000313" key="2">
    <source>
        <dbReference type="EMBL" id="UOE17734.1"/>
    </source>
</evidence>
<proteinExistence type="predicted"/>
<evidence type="ECO:0000259" key="1">
    <source>
        <dbReference type="Pfam" id="PF18407"/>
    </source>
</evidence>
<dbReference type="Pfam" id="PF18407">
    <property type="entry name" value="GNAT_like"/>
    <property type="match status" value="1"/>
</dbReference>
<dbReference type="EMBL" id="CP063196">
    <property type="protein sequence ID" value="UOE17734.1"/>
    <property type="molecule type" value="Genomic_DNA"/>
</dbReference>